<proteinExistence type="predicted"/>
<name>A0A949WPQ7_9CLOT</name>
<evidence type="ECO:0000313" key="3">
    <source>
        <dbReference type="Proteomes" id="UP000694308"/>
    </source>
</evidence>
<dbReference type="RefSeq" id="WP_218318703.1">
    <property type="nucleotide sequence ID" value="NZ_JAEEGC010000007.1"/>
</dbReference>
<organism evidence="2 3">
    <name type="scientific">Clostridium thailandense</name>
    <dbReference type="NCBI Taxonomy" id="2794346"/>
    <lineage>
        <taxon>Bacteria</taxon>
        <taxon>Bacillati</taxon>
        <taxon>Bacillota</taxon>
        <taxon>Clostridia</taxon>
        <taxon>Eubacteriales</taxon>
        <taxon>Clostridiaceae</taxon>
        <taxon>Clostridium</taxon>
    </lineage>
</organism>
<keyword evidence="3" id="KW-1185">Reference proteome</keyword>
<reference evidence="2" key="1">
    <citation type="submission" date="2020-12" db="EMBL/GenBank/DDBJ databases">
        <title>Clostridium thailandense sp. nov., a novel acetogenic bacterium isolated from peat land soil in Thailand.</title>
        <authorList>
            <person name="Chaikitkaew S."/>
            <person name="Birkeland N.K."/>
        </authorList>
    </citation>
    <scope>NUCLEOTIDE SEQUENCE</scope>
    <source>
        <strain evidence="2">PL3</strain>
    </source>
</reference>
<dbReference type="Proteomes" id="UP000694308">
    <property type="component" value="Unassembled WGS sequence"/>
</dbReference>
<accession>A0A949WPQ7</accession>
<keyword evidence="1" id="KW-1133">Transmembrane helix</keyword>
<keyword evidence="1" id="KW-0472">Membrane</keyword>
<comment type="caution">
    <text evidence="2">The sequence shown here is derived from an EMBL/GenBank/DDBJ whole genome shotgun (WGS) entry which is preliminary data.</text>
</comment>
<protein>
    <recommendedName>
        <fullName evidence="4">Dipeptidylpeptidase IV N-terminal domain-containing protein</fullName>
    </recommendedName>
</protein>
<feature type="transmembrane region" description="Helical" evidence="1">
    <location>
        <begin position="6"/>
        <end position="31"/>
    </location>
</feature>
<evidence type="ECO:0008006" key="4">
    <source>
        <dbReference type="Google" id="ProtNLM"/>
    </source>
</evidence>
<dbReference type="EMBL" id="JAEEGC010000007">
    <property type="protein sequence ID" value="MBV7271671.1"/>
    <property type="molecule type" value="Genomic_DNA"/>
</dbReference>
<keyword evidence="1" id="KW-0812">Transmembrane</keyword>
<sequence>MRYFKIFIIGFLPILIIQFGILVFLETVYFADNSSYSSKKVENDSTKDVSKPKLVLEEGSINTSASYDGKYLAYLKNNDLLVLNLDNASKTKVSADVGMEIVYYKWIYDRNRLILAERSTDTKNDMFFKLYYYDVDSNNKVEIFNEVNNRSIKIPIYSGNERIDAIDMSTLTNAIYVKLSSSNDYSRIYRINIMAQEKSINTVTHDIGKIISTKRDDVLLYENSKDRKVFEYGNSSPLEVDGNSNLCLLGIDNKDNIYLAPINNDKTQTIYYGSITNKDWKKINIKTLIDINDIYINIKGQIFIKDTSKSIIKELSIGKETYYNGKIIGIYNNGIISEKNNEITKSIFQ</sequence>
<gene>
    <name evidence="2" type="ORF">I6U48_01925</name>
</gene>
<evidence type="ECO:0000313" key="2">
    <source>
        <dbReference type="EMBL" id="MBV7271671.1"/>
    </source>
</evidence>
<dbReference type="AlphaFoldDB" id="A0A949WPQ7"/>
<evidence type="ECO:0000256" key="1">
    <source>
        <dbReference type="SAM" id="Phobius"/>
    </source>
</evidence>